<gene>
    <name evidence="2" type="ORF">CB5_LOCUS13742</name>
</gene>
<evidence type="ECO:0000313" key="2">
    <source>
        <dbReference type="EMBL" id="CAD1830531.1"/>
    </source>
</evidence>
<dbReference type="PANTHER" id="PTHR37194">
    <property type="entry name" value="T2E6.7-RELATED"/>
    <property type="match status" value="1"/>
</dbReference>
<dbReference type="PANTHER" id="PTHR37194:SF2">
    <property type="entry name" value="T2E6.7-RELATED"/>
    <property type="match status" value="1"/>
</dbReference>
<reference evidence="2" key="1">
    <citation type="submission" date="2020-07" db="EMBL/GenBank/DDBJ databases">
        <authorList>
            <person name="Lin J."/>
        </authorList>
    </citation>
    <scope>NUCLEOTIDE SEQUENCE</scope>
</reference>
<name>A0A6V7PI54_ANACO</name>
<evidence type="ECO:0000256" key="1">
    <source>
        <dbReference type="SAM" id="MobiDB-lite"/>
    </source>
</evidence>
<dbReference type="AlphaFoldDB" id="A0A6V7PI54"/>
<organism evidence="2">
    <name type="scientific">Ananas comosus var. bracteatus</name>
    <name type="common">red pineapple</name>
    <dbReference type="NCBI Taxonomy" id="296719"/>
    <lineage>
        <taxon>Eukaryota</taxon>
        <taxon>Viridiplantae</taxon>
        <taxon>Streptophyta</taxon>
        <taxon>Embryophyta</taxon>
        <taxon>Tracheophyta</taxon>
        <taxon>Spermatophyta</taxon>
        <taxon>Magnoliopsida</taxon>
        <taxon>Liliopsida</taxon>
        <taxon>Poales</taxon>
        <taxon>Bromeliaceae</taxon>
        <taxon>Bromelioideae</taxon>
        <taxon>Ananas</taxon>
    </lineage>
</organism>
<protein>
    <submittedName>
        <fullName evidence="2">Uncharacterized protein</fullName>
    </submittedName>
</protein>
<feature type="compositionally biased region" description="Basic and acidic residues" evidence="1">
    <location>
        <begin position="16"/>
        <end position="34"/>
    </location>
</feature>
<feature type="compositionally biased region" description="Acidic residues" evidence="1">
    <location>
        <begin position="113"/>
        <end position="128"/>
    </location>
</feature>
<proteinExistence type="predicted"/>
<accession>A0A6V7PI54</accession>
<feature type="region of interest" description="Disordered" evidence="1">
    <location>
        <begin position="1"/>
        <end position="58"/>
    </location>
</feature>
<sequence length="140" mass="15629">MRVRVRRHAGTMLSEMESKEKERERERERERGERGASSGGGGGRIEGLLEMEDHSHSTGLSVSRVKATLQLGSESYSFDSESGILSQQLDAMKEKSMGILKEYITKHNVPNDVPDEPLEGSSEDDAEELNNPPKKSKKQK</sequence>
<dbReference type="EMBL" id="LR862148">
    <property type="protein sequence ID" value="CAD1830531.1"/>
    <property type="molecule type" value="Genomic_DNA"/>
</dbReference>
<feature type="region of interest" description="Disordered" evidence="1">
    <location>
        <begin position="105"/>
        <end position="140"/>
    </location>
</feature>